<evidence type="ECO:0000256" key="1">
    <source>
        <dbReference type="PROSITE-ProRule" id="PRU00169"/>
    </source>
</evidence>
<proteinExistence type="predicted"/>
<name>A0A504JLB3_9FLAO</name>
<evidence type="ECO:0000259" key="2">
    <source>
        <dbReference type="PROSITE" id="PS50110"/>
    </source>
</evidence>
<gene>
    <name evidence="3" type="ORF">FHK87_07175</name>
</gene>
<dbReference type="GO" id="GO:0000160">
    <property type="term" value="P:phosphorelay signal transduction system"/>
    <property type="evidence" value="ECO:0007669"/>
    <property type="project" value="InterPro"/>
</dbReference>
<sequence length="151" mass="17848">MKKINCILLVDDSISTNFYNRKLIEVCGVANQVHEVHNGLEALDYLKKRGNFKSSSKNKYPRPNLIFLDINMPKMDGFEFLHEYEKLNENQKSDILIAFLTTSNWEKDKIKAFENDNLIYDFIEKPLQKETLLSIYNYYISEPKYAEYCVE</sequence>
<protein>
    <submittedName>
        <fullName evidence="3">Response regulator</fullName>
    </submittedName>
</protein>
<dbReference type="PANTHER" id="PTHR44520:SF2">
    <property type="entry name" value="RESPONSE REGULATOR RCP1"/>
    <property type="match status" value="1"/>
</dbReference>
<dbReference type="PANTHER" id="PTHR44520">
    <property type="entry name" value="RESPONSE REGULATOR RCP1-RELATED"/>
    <property type="match status" value="1"/>
</dbReference>
<dbReference type="AlphaFoldDB" id="A0A504JLB3"/>
<dbReference type="SUPFAM" id="SSF52172">
    <property type="entry name" value="CheY-like"/>
    <property type="match status" value="1"/>
</dbReference>
<evidence type="ECO:0000313" key="3">
    <source>
        <dbReference type="EMBL" id="TPN87361.1"/>
    </source>
</evidence>
<feature type="modified residue" description="4-aspartylphosphate" evidence="1">
    <location>
        <position position="69"/>
    </location>
</feature>
<organism evidence="3 4">
    <name type="scientific">Aquimarina algicola</name>
    <dbReference type="NCBI Taxonomy" id="2589995"/>
    <lineage>
        <taxon>Bacteria</taxon>
        <taxon>Pseudomonadati</taxon>
        <taxon>Bacteroidota</taxon>
        <taxon>Flavobacteriia</taxon>
        <taxon>Flavobacteriales</taxon>
        <taxon>Flavobacteriaceae</taxon>
        <taxon>Aquimarina</taxon>
    </lineage>
</organism>
<evidence type="ECO:0000313" key="4">
    <source>
        <dbReference type="Proteomes" id="UP000315540"/>
    </source>
</evidence>
<dbReference type="Proteomes" id="UP000315540">
    <property type="component" value="Unassembled WGS sequence"/>
</dbReference>
<dbReference type="InterPro" id="IPR001789">
    <property type="entry name" value="Sig_transdc_resp-reg_receiver"/>
</dbReference>
<reference evidence="3 4" key="1">
    <citation type="submission" date="2019-06" db="EMBL/GenBank/DDBJ databases">
        <authorList>
            <person name="Meng X."/>
        </authorList>
    </citation>
    <scope>NUCLEOTIDE SEQUENCE [LARGE SCALE GENOMIC DNA]</scope>
    <source>
        <strain evidence="3 4">M625</strain>
    </source>
</reference>
<dbReference type="EMBL" id="VFWZ01000002">
    <property type="protein sequence ID" value="TPN87361.1"/>
    <property type="molecule type" value="Genomic_DNA"/>
</dbReference>
<dbReference type="InterPro" id="IPR052893">
    <property type="entry name" value="TCS_response_regulator"/>
</dbReference>
<accession>A0A504JLB3</accession>
<dbReference type="SMART" id="SM00448">
    <property type="entry name" value="REC"/>
    <property type="match status" value="1"/>
</dbReference>
<dbReference type="InterPro" id="IPR011006">
    <property type="entry name" value="CheY-like_superfamily"/>
</dbReference>
<dbReference type="OrthoDB" id="673128at2"/>
<dbReference type="Pfam" id="PF00072">
    <property type="entry name" value="Response_reg"/>
    <property type="match status" value="1"/>
</dbReference>
<dbReference type="PROSITE" id="PS50110">
    <property type="entry name" value="RESPONSE_REGULATORY"/>
    <property type="match status" value="1"/>
</dbReference>
<comment type="caution">
    <text evidence="3">The sequence shown here is derived from an EMBL/GenBank/DDBJ whole genome shotgun (WGS) entry which is preliminary data.</text>
</comment>
<dbReference type="RefSeq" id="WP_140592003.1">
    <property type="nucleotide sequence ID" value="NZ_VFWZ01000002.1"/>
</dbReference>
<dbReference type="Gene3D" id="3.40.50.2300">
    <property type="match status" value="1"/>
</dbReference>
<feature type="domain" description="Response regulatory" evidence="2">
    <location>
        <begin position="6"/>
        <end position="140"/>
    </location>
</feature>
<keyword evidence="1" id="KW-0597">Phosphoprotein</keyword>
<keyword evidence="4" id="KW-1185">Reference proteome</keyword>